<keyword evidence="1" id="KW-0732">Signal</keyword>
<dbReference type="PANTHER" id="PTHR38436:SF1">
    <property type="entry name" value="ESTER CYCLASE"/>
    <property type="match status" value="1"/>
</dbReference>
<dbReference type="Pfam" id="PF07366">
    <property type="entry name" value="SnoaL"/>
    <property type="match status" value="1"/>
</dbReference>
<comment type="caution">
    <text evidence="2">The sequence shown here is derived from an EMBL/GenBank/DDBJ whole genome shotgun (WGS) entry which is preliminary data.</text>
</comment>
<dbReference type="InterPro" id="IPR032710">
    <property type="entry name" value="NTF2-like_dom_sf"/>
</dbReference>
<feature type="signal peptide" evidence="1">
    <location>
        <begin position="1"/>
        <end position="26"/>
    </location>
</feature>
<dbReference type="Gene3D" id="3.10.450.50">
    <property type="match status" value="1"/>
</dbReference>
<accession>A0A0A0EM38</accession>
<proteinExistence type="predicted"/>
<dbReference type="Proteomes" id="UP000029998">
    <property type="component" value="Unassembled WGS sequence"/>
</dbReference>
<evidence type="ECO:0008006" key="4">
    <source>
        <dbReference type="Google" id="ProtNLM"/>
    </source>
</evidence>
<dbReference type="GO" id="GO:0030638">
    <property type="term" value="P:polyketide metabolic process"/>
    <property type="evidence" value="ECO:0007669"/>
    <property type="project" value="InterPro"/>
</dbReference>
<dbReference type="InterPro" id="IPR009959">
    <property type="entry name" value="Cyclase_SnoaL-like"/>
</dbReference>
<evidence type="ECO:0000256" key="1">
    <source>
        <dbReference type="SAM" id="SignalP"/>
    </source>
</evidence>
<feature type="chain" id="PRO_5001969074" description="Polyketide cyclase" evidence="1">
    <location>
        <begin position="27"/>
        <end position="192"/>
    </location>
</feature>
<gene>
    <name evidence="2" type="ORF">N800_13565</name>
</gene>
<keyword evidence="3" id="KW-1185">Reference proteome</keyword>
<dbReference type="AlphaFoldDB" id="A0A0A0EM38"/>
<protein>
    <recommendedName>
        <fullName evidence="4">Polyketide cyclase</fullName>
    </recommendedName>
</protein>
<dbReference type="PANTHER" id="PTHR38436">
    <property type="entry name" value="POLYKETIDE CYCLASE SNOAL-LIKE DOMAIN"/>
    <property type="match status" value="1"/>
</dbReference>
<evidence type="ECO:0000313" key="2">
    <source>
        <dbReference type="EMBL" id="KGM51409.1"/>
    </source>
</evidence>
<organism evidence="2 3">
    <name type="scientific">Lysobacter daejeonensis GH1-9</name>
    <dbReference type="NCBI Taxonomy" id="1385517"/>
    <lineage>
        <taxon>Bacteria</taxon>
        <taxon>Pseudomonadati</taxon>
        <taxon>Pseudomonadota</taxon>
        <taxon>Gammaproteobacteria</taxon>
        <taxon>Lysobacterales</taxon>
        <taxon>Lysobacteraceae</taxon>
        <taxon>Aerolutibacter</taxon>
    </lineage>
</organism>
<dbReference type="eggNOG" id="COG5485">
    <property type="taxonomic scope" value="Bacteria"/>
</dbReference>
<reference evidence="2 3" key="1">
    <citation type="submission" date="2013-08" db="EMBL/GenBank/DDBJ databases">
        <title>Genome sequencing of Lysobacter.</title>
        <authorList>
            <person name="Zhang S."/>
            <person name="Wang G."/>
        </authorList>
    </citation>
    <scope>NUCLEOTIDE SEQUENCE [LARGE SCALE GENOMIC DNA]</scope>
    <source>
        <strain evidence="2 3">GH1-9</strain>
    </source>
</reference>
<dbReference type="STRING" id="1385517.N800_13565"/>
<dbReference type="EMBL" id="AVPU01000061">
    <property type="protein sequence ID" value="KGM51409.1"/>
    <property type="molecule type" value="Genomic_DNA"/>
</dbReference>
<evidence type="ECO:0000313" key="3">
    <source>
        <dbReference type="Proteomes" id="UP000029998"/>
    </source>
</evidence>
<dbReference type="SUPFAM" id="SSF54427">
    <property type="entry name" value="NTF2-like"/>
    <property type="match status" value="1"/>
</dbReference>
<sequence length="192" mass="20622">MSHRYPRTLFAAGALILAGSAPTALAAPVPLLEPLTLITDTPVADARTAARILAARRYASFWSTGDAALAQAALAPDFTDRTLPAGRAQGTQGPLLASATMRKAIPDLHCEIEQMIVAGDRVVVHLHFRGHFSGVLQNGAPQDSRPKQTQGHGQAIDFIATDIYRIKDGRIADNWHIEDNLTLFQQLGLVAQ</sequence>
<name>A0A0A0EM38_9GAMM</name>